<sequence>MDTEHEEIHKKLDKIIAMLEEHIKDRPFKSWNVMGEHKEIQDKLDKIIAMLEEHVKD</sequence>
<gene>
    <name evidence="1" type="ORF">METZ01_LOCUS376830</name>
</gene>
<proteinExistence type="predicted"/>
<protein>
    <submittedName>
        <fullName evidence="1">Uncharacterized protein</fullName>
    </submittedName>
</protein>
<dbReference type="AlphaFoldDB" id="A0A382TPG1"/>
<accession>A0A382TPG1</accession>
<name>A0A382TPG1_9ZZZZ</name>
<evidence type="ECO:0000313" key="1">
    <source>
        <dbReference type="EMBL" id="SVD23976.1"/>
    </source>
</evidence>
<reference evidence="1" key="1">
    <citation type="submission" date="2018-05" db="EMBL/GenBank/DDBJ databases">
        <authorList>
            <person name="Lanie J.A."/>
            <person name="Ng W.-L."/>
            <person name="Kazmierczak K.M."/>
            <person name="Andrzejewski T.M."/>
            <person name="Davidsen T.M."/>
            <person name="Wayne K.J."/>
            <person name="Tettelin H."/>
            <person name="Glass J.I."/>
            <person name="Rusch D."/>
            <person name="Podicherti R."/>
            <person name="Tsui H.-C.T."/>
            <person name="Winkler M.E."/>
        </authorList>
    </citation>
    <scope>NUCLEOTIDE SEQUENCE</scope>
</reference>
<organism evidence="1">
    <name type="scientific">marine metagenome</name>
    <dbReference type="NCBI Taxonomy" id="408172"/>
    <lineage>
        <taxon>unclassified sequences</taxon>
        <taxon>metagenomes</taxon>
        <taxon>ecological metagenomes</taxon>
    </lineage>
</organism>
<dbReference type="EMBL" id="UINC01138190">
    <property type="protein sequence ID" value="SVD23976.1"/>
    <property type="molecule type" value="Genomic_DNA"/>
</dbReference>